<feature type="transmembrane region" description="Helical" evidence="2">
    <location>
        <begin position="868"/>
        <end position="889"/>
    </location>
</feature>
<reference evidence="4 5" key="1">
    <citation type="submission" date="2024-02" db="EMBL/GenBank/DDBJ databases">
        <title>Deinococcus xinjiangensis NBRC 107630.</title>
        <authorList>
            <person name="Ichikawa N."/>
            <person name="Katano-Makiyama Y."/>
            <person name="Hidaka K."/>
        </authorList>
    </citation>
    <scope>NUCLEOTIDE SEQUENCE [LARGE SCALE GENOMIC DNA]</scope>
    <source>
        <strain evidence="4 5">NBRC 107630</strain>
    </source>
</reference>
<feature type="region of interest" description="Disordered" evidence="1">
    <location>
        <begin position="185"/>
        <end position="206"/>
    </location>
</feature>
<dbReference type="InterPro" id="IPR025403">
    <property type="entry name" value="TgpA-like_C"/>
</dbReference>
<dbReference type="InterPro" id="IPR038765">
    <property type="entry name" value="Papain-like_cys_pep_sf"/>
</dbReference>
<dbReference type="EMBL" id="BAABRN010000014">
    <property type="protein sequence ID" value="GAA5501857.1"/>
    <property type="molecule type" value="Genomic_DNA"/>
</dbReference>
<evidence type="ECO:0000259" key="3">
    <source>
        <dbReference type="SMART" id="SM00460"/>
    </source>
</evidence>
<feature type="transmembrane region" description="Helical" evidence="2">
    <location>
        <begin position="488"/>
        <end position="510"/>
    </location>
</feature>
<protein>
    <recommendedName>
        <fullName evidence="3">Transglutaminase-like domain-containing protein</fullName>
    </recommendedName>
</protein>
<sequence length="973" mass="103968">MPLTPSPNLLTPSPTLRSPRLRPTRLGLTFLALTVATLIGCINYGLSLGYGLTFLLGGVWIVTAAQANRAARTLSASVLPPTQATAGQDARFTVQVSQTGPAGNVRLEAQASQLGRSQIGHSQSISSMAFLGAGQTMSLPLTVAAPLRGRLELGEVRLIAVDGLGLWHAAYALQGTSEVWVAPKPEADAPAPPTLHAAGGSDTGRRAAGHDEFAGVRAYAAGDAPRLISWKHAARTGDLMTREFDAPAGEALNLTWAATASAGQTEARLSRLAAWVAQASEHGLPFAFELQGTVLPPAHSENQRQAALNALAQFTPLPEAQPQGAAKPTPRPLPLAPLRFSLLALAFSMLPALAHFPVWISGMVAALLGYAALQADPQRKLAPISPLVLLLLAVASGAGLIAQYGTLLGQEAGTALLAVLLALKASETRTVRDAKLLSLLGLFMTSTHYFASQGPLTALHSVAATWLLLAALAGWVNGRGGTQTGRELLRPISRVMLLAAPLALLLFAFFPRPDGPLWQLPLQGGNQTGLADEISAGEFGNLAQSRAVAFRADFGGGKVPPPAERYWRGPLYEAYDGRKWTQVRARFAAPTVETLQDAPLYRYALTLEPSGKPWLLALDTPTQLPQNAVLTGGFQAATFRPASLRTRYEFQSQAARLGREESVERLNFDLLLPEGQSPRARALAEGWRTLAPAQRVQAALDYLAQGGFSYTLSPPTLSEENRVDDFLFRSKQGFCEHYSSAFAFLMRAAGLPARIVGGYQGGEVNPDGGYLIVRQQDAHAWDEVWLEGRGWVRVDPTAVVAPARISTNLGTALTQPNATAPKALSNVERLRLRLDTFQNAWNNWVVSYNGDQQRTLLSRLGVGGVGSVPYLLGLAGVVALLLLPMLALVRRAARPRDPALAALHDLSERLGLPRSAGETATAYADRAAREYPQQAALLHEIAALFNTLRYGPPAQSAATLQHLRDKLRQVRQK</sequence>
<gene>
    <name evidence="4" type="ORF">Dxin01_01596</name>
</gene>
<feature type="transmembrane region" description="Helical" evidence="2">
    <location>
        <begin position="26"/>
        <end position="46"/>
    </location>
</feature>
<dbReference type="InterPro" id="IPR052901">
    <property type="entry name" value="Bact_TGase-like"/>
</dbReference>
<accession>A0ABP9V9C0</accession>
<feature type="transmembrane region" description="Helical" evidence="2">
    <location>
        <begin position="380"/>
        <end position="401"/>
    </location>
</feature>
<dbReference type="InterPro" id="IPR002931">
    <property type="entry name" value="Transglutaminase-like"/>
</dbReference>
<feature type="domain" description="Transglutaminase-like" evidence="3">
    <location>
        <begin position="727"/>
        <end position="798"/>
    </location>
</feature>
<organism evidence="4 5">
    <name type="scientific">Deinococcus xinjiangensis</name>
    <dbReference type="NCBI Taxonomy" id="457454"/>
    <lineage>
        <taxon>Bacteria</taxon>
        <taxon>Thermotogati</taxon>
        <taxon>Deinococcota</taxon>
        <taxon>Deinococci</taxon>
        <taxon>Deinococcales</taxon>
        <taxon>Deinococcaceae</taxon>
        <taxon>Deinococcus</taxon>
    </lineage>
</organism>
<proteinExistence type="predicted"/>
<keyword evidence="2" id="KW-0812">Transmembrane</keyword>
<evidence type="ECO:0000256" key="1">
    <source>
        <dbReference type="SAM" id="MobiDB-lite"/>
    </source>
</evidence>
<dbReference type="Pfam" id="PF11992">
    <property type="entry name" value="TgpA_N"/>
    <property type="match status" value="1"/>
</dbReference>
<dbReference type="Pfam" id="PF13559">
    <property type="entry name" value="DUF4129"/>
    <property type="match status" value="1"/>
</dbReference>
<comment type="caution">
    <text evidence="4">The sequence shown here is derived from an EMBL/GenBank/DDBJ whole genome shotgun (WGS) entry which is preliminary data.</text>
</comment>
<dbReference type="SMART" id="SM00460">
    <property type="entry name" value="TGc"/>
    <property type="match status" value="1"/>
</dbReference>
<evidence type="ECO:0000256" key="2">
    <source>
        <dbReference type="SAM" id="Phobius"/>
    </source>
</evidence>
<dbReference type="PANTHER" id="PTHR42736">
    <property type="entry name" value="PROTEIN-GLUTAMINE GAMMA-GLUTAMYLTRANSFERASE"/>
    <property type="match status" value="1"/>
</dbReference>
<keyword evidence="5" id="KW-1185">Reference proteome</keyword>
<evidence type="ECO:0000313" key="5">
    <source>
        <dbReference type="Proteomes" id="UP001458946"/>
    </source>
</evidence>
<keyword evidence="2" id="KW-0472">Membrane</keyword>
<dbReference type="Gene3D" id="3.10.620.30">
    <property type="match status" value="1"/>
</dbReference>
<dbReference type="Proteomes" id="UP001458946">
    <property type="component" value="Unassembled WGS sequence"/>
</dbReference>
<evidence type="ECO:0000313" key="4">
    <source>
        <dbReference type="EMBL" id="GAA5501857.1"/>
    </source>
</evidence>
<dbReference type="Pfam" id="PF01841">
    <property type="entry name" value="Transglut_core"/>
    <property type="match status" value="1"/>
</dbReference>
<dbReference type="SUPFAM" id="SSF54001">
    <property type="entry name" value="Cysteine proteinases"/>
    <property type="match status" value="1"/>
</dbReference>
<dbReference type="PANTHER" id="PTHR42736:SF1">
    <property type="entry name" value="PROTEIN-GLUTAMINE GAMMA-GLUTAMYLTRANSFERASE"/>
    <property type="match status" value="1"/>
</dbReference>
<dbReference type="InterPro" id="IPR021878">
    <property type="entry name" value="TgpA_N"/>
</dbReference>
<name>A0ABP9V9C0_9DEIO</name>
<feature type="transmembrane region" description="Helical" evidence="2">
    <location>
        <begin position="457"/>
        <end position="476"/>
    </location>
</feature>
<keyword evidence="2" id="KW-1133">Transmembrane helix</keyword>
<feature type="transmembrane region" description="Helical" evidence="2">
    <location>
        <begin position="356"/>
        <end position="373"/>
    </location>
</feature>